<dbReference type="GO" id="GO:0015074">
    <property type="term" value="P:DNA integration"/>
    <property type="evidence" value="ECO:0007669"/>
    <property type="project" value="InterPro"/>
</dbReference>
<proteinExistence type="predicted"/>
<protein>
    <submittedName>
        <fullName evidence="3">Phage integrase family protein</fullName>
    </submittedName>
</protein>
<evidence type="ECO:0000259" key="2">
    <source>
        <dbReference type="PROSITE" id="PS51898"/>
    </source>
</evidence>
<evidence type="ECO:0000256" key="1">
    <source>
        <dbReference type="ARBA" id="ARBA00023172"/>
    </source>
</evidence>
<dbReference type="Gene3D" id="1.10.443.10">
    <property type="entry name" value="Intergrase catalytic core"/>
    <property type="match status" value="1"/>
</dbReference>
<dbReference type="InterPro" id="IPR002104">
    <property type="entry name" value="Integrase_catalytic"/>
</dbReference>
<dbReference type="InterPro" id="IPR011010">
    <property type="entry name" value="DNA_brk_join_enz"/>
</dbReference>
<dbReference type="RefSeq" id="WP_149265840.1">
    <property type="nucleotide sequence ID" value="NZ_VFJB01000003.1"/>
</dbReference>
<sequence>MKGSITKQVNYVWMKLDGIGTSKRESRNVSGKTGAHNQKVSDKVHSYRYKDEVLRTARELAQFARENFGIKDMEKIRDDVVKAYVDYKIEDGLTYRTISTYIAHLSKVAIGLEKIAEEKGKEYKAFSREFLKEVRQEAKQHAVKNIHQNRAYSNPEKIIANLSAPEHKLVAELQLNHGLRVIEASRFSPEQLKEDNKIEYVGKGGKMMEKVLDSALYDKLKSNVEKAVNEGKVGFEVDYQEFLKDLKRACEIIGEEYHASHGFRYNYAQNRLMEYINEGYSPDEARQLVSEDLGHNRPEITKHYL</sequence>
<organism evidence="3 4">
    <name type="scientific">Deferribacter autotrophicus</name>
    <dbReference type="NCBI Taxonomy" id="500465"/>
    <lineage>
        <taxon>Bacteria</taxon>
        <taxon>Pseudomonadati</taxon>
        <taxon>Deferribacterota</taxon>
        <taxon>Deferribacteres</taxon>
        <taxon>Deferribacterales</taxon>
        <taxon>Deferribacteraceae</taxon>
        <taxon>Deferribacter</taxon>
    </lineage>
</organism>
<comment type="caution">
    <text evidence="3">The sequence shown here is derived from an EMBL/GenBank/DDBJ whole genome shotgun (WGS) entry which is preliminary data.</text>
</comment>
<evidence type="ECO:0000313" key="3">
    <source>
        <dbReference type="EMBL" id="KAA0259083.1"/>
    </source>
</evidence>
<dbReference type="AlphaFoldDB" id="A0A5A8F6L1"/>
<dbReference type="InterPro" id="IPR013762">
    <property type="entry name" value="Integrase-like_cat_sf"/>
</dbReference>
<dbReference type="GO" id="GO:0006310">
    <property type="term" value="P:DNA recombination"/>
    <property type="evidence" value="ECO:0007669"/>
    <property type="project" value="UniProtKB-KW"/>
</dbReference>
<evidence type="ECO:0000313" key="4">
    <source>
        <dbReference type="Proteomes" id="UP000322876"/>
    </source>
</evidence>
<dbReference type="EMBL" id="VFJB01000003">
    <property type="protein sequence ID" value="KAA0259083.1"/>
    <property type="molecule type" value="Genomic_DNA"/>
</dbReference>
<dbReference type="Pfam" id="PF00589">
    <property type="entry name" value="Phage_integrase"/>
    <property type="match status" value="1"/>
</dbReference>
<keyword evidence="1" id="KW-0233">DNA recombination</keyword>
<gene>
    <name evidence="3" type="ORF">FHQ18_03795</name>
</gene>
<name>A0A5A8F6L1_9BACT</name>
<feature type="domain" description="Tyr recombinase" evidence="2">
    <location>
        <begin position="121"/>
        <end position="305"/>
    </location>
</feature>
<dbReference type="SUPFAM" id="SSF56349">
    <property type="entry name" value="DNA breaking-rejoining enzymes"/>
    <property type="match status" value="1"/>
</dbReference>
<keyword evidence="4" id="KW-1185">Reference proteome</keyword>
<dbReference type="OrthoDB" id="5346322at2"/>
<dbReference type="PROSITE" id="PS51898">
    <property type="entry name" value="TYR_RECOMBINASE"/>
    <property type="match status" value="1"/>
</dbReference>
<dbReference type="Proteomes" id="UP000322876">
    <property type="component" value="Unassembled WGS sequence"/>
</dbReference>
<reference evidence="3 4" key="1">
    <citation type="submission" date="2019-06" db="EMBL/GenBank/DDBJ databases">
        <title>Genomic insights into carbon and energy metabolism of Deferribacter autotrophicus revealed new metabolic traits in the phylum Deferribacteres.</title>
        <authorList>
            <person name="Slobodkin A.I."/>
            <person name="Slobodkina G.B."/>
            <person name="Allioux M."/>
            <person name="Alain K."/>
            <person name="Jebbar M."/>
            <person name="Shadrin V."/>
            <person name="Kublanov I.V."/>
            <person name="Toshchakov S.V."/>
            <person name="Bonch-Osmolovskaya E.A."/>
        </authorList>
    </citation>
    <scope>NUCLEOTIDE SEQUENCE [LARGE SCALE GENOMIC DNA]</scope>
    <source>
        <strain evidence="3 4">SL50</strain>
    </source>
</reference>
<accession>A0A5A8F6L1</accession>
<dbReference type="GO" id="GO:0003677">
    <property type="term" value="F:DNA binding"/>
    <property type="evidence" value="ECO:0007669"/>
    <property type="project" value="InterPro"/>
</dbReference>